<name>A0ABN4M3L5_9BURK</name>
<evidence type="ECO:0000313" key="2">
    <source>
        <dbReference type="Proteomes" id="UP000074914"/>
    </source>
</evidence>
<dbReference type="EMBL" id="CP013236">
    <property type="protein sequence ID" value="AMP12601.1"/>
    <property type="molecule type" value="Genomic_DNA"/>
</dbReference>
<evidence type="ECO:0000313" key="1">
    <source>
        <dbReference type="EMBL" id="AMP12601.1"/>
    </source>
</evidence>
<dbReference type="Proteomes" id="UP000074914">
    <property type="component" value="Chromosome"/>
</dbReference>
<accession>A0ABN4M3L5</accession>
<reference evidence="1 2" key="1">
    <citation type="submission" date="2015-11" db="EMBL/GenBank/DDBJ databases">
        <title>Exploring the genomic traits of fungus-feeding bacterial genus Collimonas.</title>
        <authorList>
            <person name="Song C."/>
            <person name="Schmidt R."/>
            <person name="de Jager V."/>
            <person name="Krzyzanowska D."/>
            <person name="Jongedijk E."/>
            <person name="Cankar K."/>
            <person name="Beekwilder J."/>
            <person name="van Veen A."/>
            <person name="de Boer W."/>
            <person name="van Veen J.A."/>
            <person name="Garbeva P."/>
        </authorList>
    </citation>
    <scope>NUCLEOTIDE SEQUENCE [LARGE SCALE GENOMIC DNA]</scope>
    <source>
        <strain evidence="1 2">Ter291</strain>
    </source>
</reference>
<gene>
    <name evidence="1" type="ORF">CPter291_0307</name>
</gene>
<sequence>MLAARQAMENGLRRLLVACCSDMAAEPRLAQMIPGAASCIPLQHPTFISPG</sequence>
<keyword evidence="2" id="KW-1185">Reference proteome</keyword>
<proteinExistence type="predicted"/>
<organism evidence="1 2">
    <name type="scientific">Collimonas pratensis</name>
    <dbReference type="NCBI Taxonomy" id="279113"/>
    <lineage>
        <taxon>Bacteria</taxon>
        <taxon>Pseudomonadati</taxon>
        <taxon>Pseudomonadota</taxon>
        <taxon>Betaproteobacteria</taxon>
        <taxon>Burkholderiales</taxon>
        <taxon>Oxalobacteraceae</taxon>
        <taxon>Collimonas</taxon>
    </lineage>
</organism>
<protein>
    <submittedName>
        <fullName evidence="1">Uncharacterized protein</fullName>
    </submittedName>
</protein>